<reference evidence="3" key="1">
    <citation type="submission" date="2016-10" db="EMBL/GenBank/DDBJ databases">
        <authorList>
            <person name="Varghese N."/>
            <person name="Submissions S."/>
        </authorList>
    </citation>
    <scope>NUCLEOTIDE SEQUENCE [LARGE SCALE GENOMIC DNA]</scope>
    <source>
        <strain evidence="3">CGMCC 4.3506</strain>
    </source>
</reference>
<keyword evidence="3" id="KW-1185">Reference proteome</keyword>
<dbReference type="EMBL" id="FNCC01000003">
    <property type="protein sequence ID" value="SDF75973.1"/>
    <property type="molecule type" value="Genomic_DNA"/>
</dbReference>
<dbReference type="AlphaFoldDB" id="A0A1G7NPS1"/>
<organism evidence="2 3">
    <name type="scientific">Lentzea fradiae</name>
    <dbReference type="NCBI Taxonomy" id="200378"/>
    <lineage>
        <taxon>Bacteria</taxon>
        <taxon>Bacillati</taxon>
        <taxon>Actinomycetota</taxon>
        <taxon>Actinomycetes</taxon>
        <taxon>Pseudonocardiales</taxon>
        <taxon>Pseudonocardiaceae</taxon>
        <taxon>Lentzea</taxon>
    </lineage>
</organism>
<dbReference type="SMART" id="SM00054">
    <property type="entry name" value="EFh"/>
    <property type="match status" value="2"/>
</dbReference>
<dbReference type="InterPro" id="IPR002048">
    <property type="entry name" value="EF_hand_dom"/>
</dbReference>
<gene>
    <name evidence="2" type="ORF">SAMN05216553_103139</name>
</gene>
<dbReference type="Pfam" id="PF09995">
    <property type="entry name" value="MPAB_Lcp_cat"/>
    <property type="match status" value="1"/>
</dbReference>
<dbReference type="SUPFAM" id="SSF47473">
    <property type="entry name" value="EF-hand"/>
    <property type="match status" value="1"/>
</dbReference>
<name>A0A1G7NPS1_9PSEU</name>
<dbReference type="InterPro" id="IPR011992">
    <property type="entry name" value="EF-hand-dom_pair"/>
</dbReference>
<dbReference type="GO" id="GO:0005509">
    <property type="term" value="F:calcium ion binding"/>
    <property type="evidence" value="ECO:0007669"/>
    <property type="project" value="InterPro"/>
</dbReference>
<dbReference type="Proteomes" id="UP000199623">
    <property type="component" value="Unassembled WGS sequence"/>
</dbReference>
<evidence type="ECO:0000313" key="3">
    <source>
        <dbReference type="Proteomes" id="UP000199623"/>
    </source>
</evidence>
<sequence length="454" mass="50693">MTVDVALGPGSSTWDHLGQWRFLLVMHRTLVLQSAHPAVGAAVAEYSVYNARPWRRLLRTLESLQTYVYGSASEQRRELARLERLHRRMHGTDRYGRSFDAGDTSARAWVHLTLFEGVVTMRRLSGDPLSPEETARFYAEWRRLGREFGLSADDLPATPEEFQTYFDHVVAEVLEDNSTVRDLLSGSIHRVPPPPGLPLPEPVWAPVRYALVTAVVQATAVTLPEAYRQRLRLTTFPGLGLLVDGLHLSVRLATALLPKPWRYLPIAAASIRAASVPKPPPAAPESFFETVLDQNGDGTLRWNDLLAMAREISTHLDLEEKDEDRVHDAFRSWWEQLCTTTGTPLDGTVTAAAYNAALEDGRYPGPPDREHGYGAVAAAVRGLVDRDGNGEVRQDEYARLLAHSPRRHELIAAMRELDHDGDGTIHGDELEQAVREFLVGERDFTAARQLLGRI</sequence>
<dbReference type="OrthoDB" id="3456672at2"/>
<dbReference type="InterPro" id="IPR018713">
    <property type="entry name" value="MPAB/Lcp_cat_dom"/>
</dbReference>
<dbReference type="PANTHER" id="PTHR36151:SF3">
    <property type="entry name" value="ER-BOUND OXYGENASE MPAB_MPAB'_RUBBER OXYGENASE CATALYTIC DOMAIN-CONTAINING PROTEIN"/>
    <property type="match status" value="1"/>
</dbReference>
<proteinExistence type="predicted"/>
<evidence type="ECO:0000313" key="2">
    <source>
        <dbReference type="EMBL" id="SDF75973.1"/>
    </source>
</evidence>
<protein>
    <submittedName>
        <fullName evidence="2">Uncharacterized conserved protein, DUF2236 family</fullName>
    </submittedName>
</protein>
<dbReference type="PANTHER" id="PTHR36151">
    <property type="entry name" value="BLR2777 PROTEIN"/>
    <property type="match status" value="1"/>
</dbReference>
<dbReference type="GO" id="GO:0016491">
    <property type="term" value="F:oxidoreductase activity"/>
    <property type="evidence" value="ECO:0007669"/>
    <property type="project" value="InterPro"/>
</dbReference>
<evidence type="ECO:0000259" key="1">
    <source>
        <dbReference type="PROSITE" id="PS50222"/>
    </source>
</evidence>
<dbReference type="PROSITE" id="PS50222">
    <property type="entry name" value="EF_HAND_2"/>
    <property type="match status" value="1"/>
</dbReference>
<dbReference type="RefSeq" id="WP_090047140.1">
    <property type="nucleotide sequence ID" value="NZ_FNCC01000003.1"/>
</dbReference>
<feature type="domain" description="EF-hand" evidence="1">
    <location>
        <begin position="405"/>
        <end position="440"/>
    </location>
</feature>
<dbReference type="STRING" id="200378.SAMN05216553_103139"/>
<accession>A0A1G7NPS1</accession>
<dbReference type="Gene3D" id="1.10.238.10">
    <property type="entry name" value="EF-hand"/>
    <property type="match status" value="1"/>
</dbReference>